<keyword evidence="9 10" id="KW-0275">Fatty acid biosynthesis</keyword>
<dbReference type="GO" id="GO:0042761">
    <property type="term" value="P:very long-chain fatty acid biosynthetic process"/>
    <property type="evidence" value="ECO:0007669"/>
    <property type="project" value="TreeGrafter"/>
</dbReference>
<keyword evidence="4 10" id="KW-0812">Transmembrane</keyword>
<reference evidence="11 12" key="1">
    <citation type="journal article" date="2019" name="Sci. Rep.">
        <title>Orb-weaving spider Araneus ventricosus genome elucidates the spidroin gene catalogue.</title>
        <authorList>
            <person name="Kono N."/>
            <person name="Nakamura H."/>
            <person name="Ohtoshi R."/>
            <person name="Moran D.A.P."/>
            <person name="Shinohara A."/>
            <person name="Yoshida Y."/>
            <person name="Fujiwara M."/>
            <person name="Mori M."/>
            <person name="Tomita M."/>
            <person name="Arakawa K."/>
        </authorList>
    </citation>
    <scope>NUCLEOTIDE SEQUENCE [LARGE SCALE GENOMIC DNA]</scope>
</reference>
<dbReference type="GO" id="GO:0034625">
    <property type="term" value="P:fatty acid elongation, monounsaturated fatty acid"/>
    <property type="evidence" value="ECO:0007669"/>
    <property type="project" value="TreeGrafter"/>
</dbReference>
<comment type="similarity">
    <text evidence="10">Belongs to the ELO family.</text>
</comment>
<feature type="transmembrane region" description="Helical" evidence="10">
    <location>
        <begin position="120"/>
        <end position="136"/>
    </location>
</feature>
<accession>A0A4Y2HEK5</accession>
<feature type="transmembrane region" description="Helical" evidence="10">
    <location>
        <begin position="200"/>
        <end position="220"/>
    </location>
</feature>
<dbReference type="GO" id="GO:0009922">
    <property type="term" value="F:fatty acid elongase activity"/>
    <property type="evidence" value="ECO:0007669"/>
    <property type="project" value="UniProtKB-EC"/>
</dbReference>
<feature type="transmembrane region" description="Helical" evidence="10">
    <location>
        <begin position="319"/>
        <end position="340"/>
    </location>
</feature>
<dbReference type="Proteomes" id="UP000499080">
    <property type="component" value="Unassembled WGS sequence"/>
</dbReference>
<evidence type="ECO:0000256" key="8">
    <source>
        <dbReference type="ARBA" id="ARBA00023136"/>
    </source>
</evidence>
<dbReference type="Pfam" id="PF01151">
    <property type="entry name" value="ELO"/>
    <property type="match status" value="1"/>
</dbReference>
<comment type="catalytic activity">
    <reaction evidence="10">
        <text>a very-long-chain acyl-CoA + malonyl-CoA + H(+) = a very-long-chain 3-oxoacyl-CoA + CO2 + CoA</text>
        <dbReference type="Rhea" id="RHEA:32727"/>
        <dbReference type="ChEBI" id="CHEBI:15378"/>
        <dbReference type="ChEBI" id="CHEBI:16526"/>
        <dbReference type="ChEBI" id="CHEBI:57287"/>
        <dbReference type="ChEBI" id="CHEBI:57384"/>
        <dbReference type="ChEBI" id="CHEBI:90725"/>
        <dbReference type="ChEBI" id="CHEBI:90736"/>
        <dbReference type="EC" id="2.3.1.199"/>
    </reaction>
</comment>
<dbReference type="InterPro" id="IPR002076">
    <property type="entry name" value="ELO_fam"/>
</dbReference>
<feature type="transmembrane region" description="Helical" evidence="10">
    <location>
        <begin position="148"/>
        <end position="168"/>
    </location>
</feature>
<protein>
    <recommendedName>
        <fullName evidence="10">Elongation of very long chain fatty acids protein</fullName>
        <ecNumber evidence="10">2.3.1.199</ecNumber>
    </recommendedName>
    <alternativeName>
        <fullName evidence="10">Very-long-chain 3-oxoacyl-CoA synthase</fullName>
    </alternativeName>
</protein>
<evidence type="ECO:0000256" key="4">
    <source>
        <dbReference type="ARBA" id="ARBA00022692"/>
    </source>
</evidence>
<dbReference type="OrthoDB" id="10259681at2759"/>
<name>A0A4Y2HEK5_ARAVE</name>
<comment type="subcellular location">
    <subcellularLocation>
        <location evidence="1">Membrane</location>
        <topology evidence="1">Multi-pass membrane protein</topology>
    </subcellularLocation>
</comment>
<evidence type="ECO:0000256" key="2">
    <source>
        <dbReference type="ARBA" id="ARBA00022516"/>
    </source>
</evidence>
<evidence type="ECO:0000313" key="12">
    <source>
        <dbReference type="Proteomes" id="UP000499080"/>
    </source>
</evidence>
<gene>
    <name evidence="11" type="primary">Elovl1_5</name>
    <name evidence="11" type="ORF">AVEN_95527_1</name>
</gene>
<dbReference type="GO" id="GO:0034626">
    <property type="term" value="P:fatty acid elongation, polyunsaturated fatty acid"/>
    <property type="evidence" value="ECO:0007669"/>
    <property type="project" value="TreeGrafter"/>
</dbReference>
<proteinExistence type="inferred from homology"/>
<organism evidence="11 12">
    <name type="scientific">Araneus ventricosus</name>
    <name type="common">Orbweaver spider</name>
    <name type="synonym">Epeira ventricosa</name>
    <dbReference type="NCBI Taxonomy" id="182803"/>
    <lineage>
        <taxon>Eukaryota</taxon>
        <taxon>Metazoa</taxon>
        <taxon>Ecdysozoa</taxon>
        <taxon>Arthropoda</taxon>
        <taxon>Chelicerata</taxon>
        <taxon>Arachnida</taxon>
        <taxon>Araneae</taxon>
        <taxon>Araneomorphae</taxon>
        <taxon>Entelegynae</taxon>
        <taxon>Araneoidea</taxon>
        <taxon>Araneidae</taxon>
        <taxon>Araneus</taxon>
    </lineage>
</organism>
<keyword evidence="8 10" id="KW-0472">Membrane</keyword>
<dbReference type="GO" id="GO:0005789">
    <property type="term" value="C:endoplasmic reticulum membrane"/>
    <property type="evidence" value="ECO:0007669"/>
    <property type="project" value="TreeGrafter"/>
</dbReference>
<keyword evidence="5 10" id="KW-0276">Fatty acid metabolism</keyword>
<keyword evidence="12" id="KW-1185">Reference proteome</keyword>
<keyword evidence="2 10" id="KW-0444">Lipid biosynthesis</keyword>
<dbReference type="EC" id="2.3.1.199" evidence="10"/>
<dbReference type="EMBL" id="BGPR01001886">
    <property type="protein sequence ID" value="GBM63724.1"/>
    <property type="molecule type" value="Genomic_DNA"/>
</dbReference>
<evidence type="ECO:0000256" key="6">
    <source>
        <dbReference type="ARBA" id="ARBA00022989"/>
    </source>
</evidence>
<feature type="transmembrane region" description="Helical" evidence="10">
    <location>
        <begin position="256"/>
        <end position="278"/>
    </location>
</feature>
<keyword evidence="7 10" id="KW-0443">Lipid metabolism</keyword>
<dbReference type="PANTHER" id="PTHR11157:SF126">
    <property type="entry name" value="ELONGATION OF VERY LONG CHAIN FATTY ACIDS PROTEIN"/>
    <property type="match status" value="1"/>
</dbReference>
<dbReference type="PANTHER" id="PTHR11157">
    <property type="entry name" value="FATTY ACID ACYL TRANSFERASE-RELATED"/>
    <property type="match status" value="1"/>
</dbReference>
<dbReference type="GO" id="GO:0030148">
    <property type="term" value="P:sphingolipid biosynthetic process"/>
    <property type="evidence" value="ECO:0007669"/>
    <property type="project" value="TreeGrafter"/>
</dbReference>
<keyword evidence="6 10" id="KW-1133">Transmembrane helix</keyword>
<evidence type="ECO:0000256" key="3">
    <source>
        <dbReference type="ARBA" id="ARBA00022679"/>
    </source>
</evidence>
<dbReference type="GO" id="GO:0019367">
    <property type="term" value="P:fatty acid elongation, saturated fatty acid"/>
    <property type="evidence" value="ECO:0007669"/>
    <property type="project" value="TreeGrafter"/>
</dbReference>
<evidence type="ECO:0000256" key="7">
    <source>
        <dbReference type="ARBA" id="ARBA00023098"/>
    </source>
</evidence>
<evidence type="ECO:0000256" key="10">
    <source>
        <dbReference type="RuleBase" id="RU361115"/>
    </source>
</evidence>
<keyword evidence="3 10" id="KW-0808">Transferase</keyword>
<dbReference type="AlphaFoldDB" id="A0A4Y2HEK5"/>
<evidence type="ECO:0000256" key="1">
    <source>
        <dbReference type="ARBA" id="ARBA00004141"/>
    </source>
</evidence>
<feature type="transmembrane region" description="Helical" evidence="10">
    <location>
        <begin position="290"/>
        <end position="307"/>
    </location>
</feature>
<evidence type="ECO:0000313" key="11">
    <source>
        <dbReference type="EMBL" id="GBM63724.1"/>
    </source>
</evidence>
<comment type="caution">
    <text evidence="11">The sequence shown here is derived from an EMBL/GenBank/DDBJ whole genome shotgun (WGS) entry which is preliminary data.</text>
</comment>
<evidence type="ECO:0000256" key="5">
    <source>
        <dbReference type="ARBA" id="ARBA00022832"/>
    </source>
</evidence>
<evidence type="ECO:0000256" key="9">
    <source>
        <dbReference type="ARBA" id="ARBA00023160"/>
    </source>
</evidence>
<sequence length="367" mass="42995">MFHFSGMNDIVILVKDLIKKFIVRPRWPSGPTLEDVRGAESYYVENNHIDRTSLSLCVVLEAHITLLSPCCTETQKMEAEPCVRSEHNWVQDLADTYHRNLIEKTDPAVMQWPLVGRDRLNLFIIFCYVMFVNVIGPRMMKNRKPFDLRWLMVPYNIALVIVNFYVFIEFLKIRLVLNNKDSCATLDLKNDKNIFRLAEITWWFFLTKYVELADTIFFVLRKKDRQLSRLHLVHHSTVPLLIFGLLRSEPGGANTFFPLANAFVHCVMYTYYAVSALGDDVTVHLKFKKYVTMTQMIQFILVLCYVATRPFYGCRVSRISMYGNLFLAGFFFVLFCNFYWNEYLVNKEEARKQELLRNASANGKKTT</sequence>